<dbReference type="VEuPathDB" id="FungiDB:GVI51_I09229"/>
<keyword evidence="4" id="KW-0496">Mitochondrion</keyword>
<keyword evidence="5" id="KW-0687">Ribonucleoprotein</keyword>
<dbReference type="VEuPathDB" id="FungiDB:GWK60_I04873"/>
<dbReference type="VEuPathDB" id="FungiDB:CAGL0I09372g"/>
<gene>
    <name evidence="8" type="ORF">AO440_002737</name>
</gene>
<dbReference type="VEuPathDB" id="FungiDB:B1J91_I09372g"/>
<evidence type="ECO:0000313" key="9">
    <source>
        <dbReference type="Proteomes" id="UP000054886"/>
    </source>
</evidence>
<evidence type="ECO:0000313" key="8">
    <source>
        <dbReference type="EMBL" id="KTB05126.1"/>
    </source>
</evidence>
<dbReference type="PANTHER" id="PTHR28595:SF1">
    <property type="entry name" value="LARGE RIBOSOMAL SUBUNIT PROTEIN ML54"/>
    <property type="match status" value="1"/>
</dbReference>
<comment type="similarity">
    <text evidence="6">Belongs to the mitochondrion-specific ribosomal protein mL54 family.</text>
</comment>
<evidence type="ECO:0000256" key="1">
    <source>
        <dbReference type="ARBA" id="ARBA00004173"/>
    </source>
</evidence>
<comment type="subcellular location">
    <subcellularLocation>
        <location evidence="1">Mitochondrion</location>
    </subcellularLocation>
</comment>
<dbReference type="Proteomes" id="UP000054886">
    <property type="component" value="Unassembled WGS sequence"/>
</dbReference>
<evidence type="ECO:0000256" key="7">
    <source>
        <dbReference type="ARBA" id="ARBA00035179"/>
    </source>
</evidence>
<organism evidence="8 9">
    <name type="scientific">Candida glabrata</name>
    <name type="common">Yeast</name>
    <name type="synonym">Torulopsis glabrata</name>
    <dbReference type="NCBI Taxonomy" id="5478"/>
    <lineage>
        <taxon>Eukaryota</taxon>
        <taxon>Fungi</taxon>
        <taxon>Dikarya</taxon>
        <taxon>Ascomycota</taxon>
        <taxon>Saccharomycotina</taxon>
        <taxon>Saccharomycetes</taxon>
        <taxon>Saccharomycetales</taxon>
        <taxon>Saccharomycetaceae</taxon>
        <taxon>Nakaseomyces</taxon>
    </lineage>
</organism>
<dbReference type="Pfam" id="PF08561">
    <property type="entry name" value="Ribosomal_L37"/>
    <property type="match status" value="1"/>
</dbReference>
<dbReference type="GO" id="GO:0003735">
    <property type="term" value="F:structural constituent of ribosome"/>
    <property type="evidence" value="ECO:0007669"/>
    <property type="project" value="EnsemblFungi"/>
</dbReference>
<dbReference type="AlphaFoldDB" id="A0A0W0CZV3"/>
<dbReference type="InterPro" id="IPR013870">
    <property type="entry name" value="Ribosomal_mL54"/>
</dbReference>
<evidence type="ECO:0000256" key="4">
    <source>
        <dbReference type="ARBA" id="ARBA00023128"/>
    </source>
</evidence>
<keyword evidence="2" id="KW-0809">Transit peptide</keyword>
<dbReference type="EMBL" id="LLZZ01000114">
    <property type="protein sequence ID" value="KTB05126.1"/>
    <property type="molecule type" value="Genomic_DNA"/>
</dbReference>
<protein>
    <recommendedName>
        <fullName evidence="7">Large ribosomal subunit protein mL54</fullName>
    </recommendedName>
</protein>
<sequence>MLRLLFTKRLLSSSVVLRNEAKQIKSSCLAGTPLSLNVKKTGKDPVALEDSEYPEWLWTVLDQTNTAAAAKAPISEESLKARKKQIRQSNREKIKQRNFLNQL</sequence>
<name>A0A0W0CZV3_CANGB</name>
<proteinExistence type="inferred from homology"/>
<comment type="caution">
    <text evidence="8">The sequence shown here is derived from an EMBL/GenBank/DDBJ whole genome shotgun (WGS) entry which is preliminary data.</text>
</comment>
<accession>A0A0W0CZV3</accession>
<reference evidence="8 9" key="1">
    <citation type="submission" date="2015-10" db="EMBL/GenBank/DDBJ databases">
        <title>Draft genomes sequences of Candida glabrata isolates 1A, 1B, 2A, 2B, 3A and 3B.</title>
        <authorList>
            <person name="Haavelsrud O.E."/>
            <person name="Gaustad P."/>
        </authorList>
    </citation>
    <scope>NUCLEOTIDE SEQUENCE [LARGE SCALE GENOMIC DNA]</scope>
    <source>
        <strain evidence="8">910700640</strain>
    </source>
</reference>
<evidence type="ECO:0000256" key="2">
    <source>
        <dbReference type="ARBA" id="ARBA00022946"/>
    </source>
</evidence>
<dbReference type="GO" id="GO:0005762">
    <property type="term" value="C:mitochondrial large ribosomal subunit"/>
    <property type="evidence" value="ECO:0007669"/>
    <property type="project" value="EnsemblFungi"/>
</dbReference>
<evidence type="ECO:0000256" key="3">
    <source>
        <dbReference type="ARBA" id="ARBA00022980"/>
    </source>
</evidence>
<keyword evidence="3 8" id="KW-0689">Ribosomal protein</keyword>
<evidence type="ECO:0000256" key="6">
    <source>
        <dbReference type="ARBA" id="ARBA00033752"/>
    </source>
</evidence>
<dbReference type="PANTHER" id="PTHR28595">
    <property type="entry name" value="39S RIBOSOMAL PROTEIN L54, MITOCHONDRIAL"/>
    <property type="match status" value="1"/>
</dbReference>
<evidence type="ECO:0000256" key="5">
    <source>
        <dbReference type="ARBA" id="ARBA00023274"/>
    </source>
</evidence>